<evidence type="ECO:0000256" key="4">
    <source>
        <dbReference type="ARBA" id="ARBA00022475"/>
    </source>
</evidence>
<name>A0ABP0ES79_9LACO</name>
<keyword evidence="7 8" id="KW-0472">Membrane</keyword>
<comment type="similarity">
    <text evidence="2">Belongs to the PsiE family.</text>
</comment>
<keyword evidence="6 8" id="KW-1133">Transmembrane helix</keyword>
<dbReference type="RefSeq" id="WP_349642298.1">
    <property type="nucleotide sequence ID" value="NZ_CAWVOH010000003.1"/>
</dbReference>
<sequence>MKEKVYPLIAKIFDMIITVLMLAFGLIVAAYFALSIYELGWDLVHYSHSIDLSDVIRTVLTAFLCFEFAVIIKEYFQYQAKIKFENYLYVAITAIIRSLLVYHDNAVKTALLCLAILILVGAIVVYRRFYGEHDTDDEIV</sequence>
<feature type="transmembrane region" description="Helical" evidence="8">
    <location>
        <begin position="109"/>
        <end position="126"/>
    </location>
</feature>
<dbReference type="Pfam" id="PF06146">
    <property type="entry name" value="PsiE"/>
    <property type="match status" value="1"/>
</dbReference>
<feature type="transmembrane region" description="Helical" evidence="8">
    <location>
        <begin position="12"/>
        <end position="34"/>
    </location>
</feature>
<keyword evidence="10" id="KW-1185">Reference proteome</keyword>
<evidence type="ECO:0000256" key="2">
    <source>
        <dbReference type="ARBA" id="ARBA00005632"/>
    </source>
</evidence>
<evidence type="ECO:0000256" key="6">
    <source>
        <dbReference type="ARBA" id="ARBA00022989"/>
    </source>
</evidence>
<keyword evidence="4" id="KW-1003">Cell membrane</keyword>
<dbReference type="EMBL" id="CAWVOH010000003">
    <property type="protein sequence ID" value="CAK8054750.1"/>
    <property type="molecule type" value="Genomic_DNA"/>
</dbReference>
<evidence type="ECO:0000256" key="5">
    <source>
        <dbReference type="ARBA" id="ARBA00022692"/>
    </source>
</evidence>
<comment type="caution">
    <text evidence="9">The sequence shown here is derived from an EMBL/GenBank/DDBJ whole genome shotgun (WGS) entry which is preliminary data.</text>
</comment>
<evidence type="ECO:0000313" key="10">
    <source>
        <dbReference type="Proteomes" id="UP001314241"/>
    </source>
</evidence>
<dbReference type="PANTHER" id="PTHR37819:SF1">
    <property type="entry name" value="PROTEIN PSIE"/>
    <property type="match status" value="1"/>
</dbReference>
<comment type="subcellular location">
    <subcellularLocation>
        <location evidence="1">Cell inner membrane</location>
        <topology evidence="1">Multi-pass membrane protein</topology>
    </subcellularLocation>
</comment>
<keyword evidence="5 8" id="KW-0812">Transmembrane</keyword>
<evidence type="ECO:0000256" key="7">
    <source>
        <dbReference type="ARBA" id="ARBA00023136"/>
    </source>
</evidence>
<proteinExistence type="inferred from homology"/>
<gene>
    <name evidence="9" type="ORF">R54876_GBNLAHCA_01325</name>
</gene>
<accession>A0ABP0ES79</accession>
<feature type="transmembrane region" description="Helical" evidence="8">
    <location>
        <begin position="84"/>
        <end position="103"/>
    </location>
</feature>
<dbReference type="InterPro" id="IPR009315">
    <property type="entry name" value="P_starv_induced_PsiE"/>
</dbReference>
<protein>
    <recommendedName>
        <fullName evidence="3">Protein PsiE</fullName>
    </recommendedName>
</protein>
<dbReference type="PANTHER" id="PTHR37819">
    <property type="entry name" value="PROTEIN PSIE"/>
    <property type="match status" value="1"/>
</dbReference>
<organism evidence="9 10">
    <name type="scientific">Eupransor demetentiae</name>
    <dbReference type="NCBI Taxonomy" id="3109584"/>
    <lineage>
        <taxon>Bacteria</taxon>
        <taxon>Bacillati</taxon>
        <taxon>Bacillota</taxon>
        <taxon>Bacilli</taxon>
        <taxon>Lactobacillales</taxon>
        <taxon>Lactobacillaceae</taxon>
        <taxon>Eupransor</taxon>
    </lineage>
</organism>
<dbReference type="Proteomes" id="UP001314241">
    <property type="component" value="Unassembled WGS sequence"/>
</dbReference>
<evidence type="ECO:0000313" key="9">
    <source>
        <dbReference type="EMBL" id="CAK8054750.1"/>
    </source>
</evidence>
<evidence type="ECO:0000256" key="3">
    <source>
        <dbReference type="ARBA" id="ARBA00021903"/>
    </source>
</evidence>
<reference evidence="9 10" key="1">
    <citation type="submission" date="2024-01" db="EMBL/GenBank/DDBJ databases">
        <authorList>
            <person name="Botero Cardona J."/>
        </authorList>
    </citation>
    <scope>NUCLEOTIDE SEQUENCE [LARGE SCALE GENOMIC DNA]</scope>
    <source>
        <strain evidence="9 10">LMG 33000</strain>
    </source>
</reference>
<dbReference type="InterPro" id="IPR020948">
    <property type="entry name" value="P_starv_induced_PsiE-like"/>
</dbReference>
<feature type="transmembrane region" description="Helical" evidence="8">
    <location>
        <begin position="54"/>
        <end position="72"/>
    </location>
</feature>
<evidence type="ECO:0000256" key="1">
    <source>
        <dbReference type="ARBA" id="ARBA00004429"/>
    </source>
</evidence>
<evidence type="ECO:0000256" key="8">
    <source>
        <dbReference type="SAM" id="Phobius"/>
    </source>
</evidence>